<organism evidence="1 2">
    <name type="scientific">Actinokineospora spheciospongiae</name>
    <dbReference type="NCBI Taxonomy" id="909613"/>
    <lineage>
        <taxon>Bacteria</taxon>
        <taxon>Bacillati</taxon>
        <taxon>Actinomycetota</taxon>
        <taxon>Actinomycetes</taxon>
        <taxon>Pseudonocardiales</taxon>
        <taxon>Pseudonocardiaceae</taxon>
        <taxon>Actinokineospora</taxon>
    </lineage>
</organism>
<keyword evidence="2" id="KW-1185">Reference proteome</keyword>
<accession>W7IV95</accession>
<dbReference type="PATRIC" id="fig|909613.9.peg.4426"/>
<name>W7IV95_9PSEU</name>
<sequence>MLTVGPPPAMAAAAPRLSGAVGRVFTGTSPTAWDPALRPFLADLVRPFGTGLREDLLVDGAGHSFGEMAEALLPDLVDDREPVDLLVLAYALHDLRLGRSTATHLSDRCPGRPAAFAVCDQGSAAPFTAVRLIESYFAGGACSRAVLLVVEQSALHYELAAPAPLPDRHTAVGLRFDTDGAPLTVRQRTAVEPAHVAAVLAAEVAALRGDRADTTLIACARLAGLLPPGIAHVVAAEGQPCTGVWYELATGRPEGLVLLAEYTPEVGVLSLSALDVPAPARPLADARAVAG</sequence>
<dbReference type="SUPFAM" id="SSF53901">
    <property type="entry name" value="Thiolase-like"/>
    <property type="match status" value="1"/>
</dbReference>
<proteinExistence type="predicted"/>
<dbReference type="RefSeq" id="WP_052021506.1">
    <property type="nucleotide sequence ID" value="NZ_AYXG01000165.1"/>
</dbReference>
<protein>
    <recommendedName>
        <fullName evidence="3">2-hydroxy-acid oxidase</fullName>
    </recommendedName>
</protein>
<evidence type="ECO:0008006" key="3">
    <source>
        <dbReference type="Google" id="ProtNLM"/>
    </source>
</evidence>
<dbReference type="InterPro" id="IPR016039">
    <property type="entry name" value="Thiolase-like"/>
</dbReference>
<dbReference type="GO" id="GO:0016746">
    <property type="term" value="F:acyltransferase activity"/>
    <property type="evidence" value="ECO:0007669"/>
    <property type="project" value="InterPro"/>
</dbReference>
<dbReference type="EMBL" id="AYXG01000165">
    <property type="protein sequence ID" value="EWC60316.1"/>
    <property type="molecule type" value="Genomic_DNA"/>
</dbReference>
<comment type="caution">
    <text evidence="1">The sequence shown here is derived from an EMBL/GenBank/DDBJ whole genome shotgun (WGS) entry which is preliminary data.</text>
</comment>
<dbReference type="STRING" id="909613.UO65_4424"/>
<dbReference type="eggNOG" id="COG0332">
    <property type="taxonomic scope" value="Bacteria"/>
</dbReference>
<dbReference type="OrthoDB" id="3368027at2"/>
<dbReference type="AlphaFoldDB" id="W7IV95"/>
<evidence type="ECO:0000313" key="1">
    <source>
        <dbReference type="EMBL" id="EWC60316.1"/>
    </source>
</evidence>
<dbReference type="Proteomes" id="UP000019277">
    <property type="component" value="Unassembled WGS sequence"/>
</dbReference>
<gene>
    <name evidence="1" type="ORF">UO65_4424</name>
</gene>
<reference evidence="1 2" key="1">
    <citation type="journal article" date="2014" name="Genome Announc.">
        <title>Draft Genome Sequence of the Antitrypanosomally Active Sponge-Associated Bacterium Actinokineospora sp. Strain EG49.</title>
        <authorList>
            <person name="Harjes J."/>
            <person name="Ryu T."/>
            <person name="Abdelmohsen U.R."/>
            <person name="Moitinho-Silva L."/>
            <person name="Horn H."/>
            <person name="Ravasi T."/>
            <person name="Hentschel U."/>
        </authorList>
    </citation>
    <scope>NUCLEOTIDE SEQUENCE [LARGE SCALE GENOMIC DNA]</scope>
    <source>
        <strain evidence="1 2">EG49</strain>
    </source>
</reference>
<evidence type="ECO:0000313" key="2">
    <source>
        <dbReference type="Proteomes" id="UP000019277"/>
    </source>
</evidence>